<comment type="caution">
    <text evidence="2">The sequence shown here is derived from an EMBL/GenBank/DDBJ whole genome shotgun (WGS) entry which is preliminary data.</text>
</comment>
<reference evidence="2 3" key="1">
    <citation type="submission" date="2013-04" db="EMBL/GenBank/DDBJ databases">
        <title>The Genome Sequence of Bacteroides massiliensis DSM 17679.</title>
        <authorList>
            <consortium name="The Broad Institute Genomics Platform"/>
            <person name="Earl A."/>
            <person name="Ward D."/>
            <person name="Feldgarden M."/>
            <person name="Gevers D."/>
            <person name="Martens E."/>
            <person name="Fenner L."/>
            <person name="Roux V."/>
            <person name="Mallet M.N."/>
            <person name="Raoult D."/>
            <person name="Walker B."/>
            <person name="Young S."/>
            <person name="Zeng Q."/>
            <person name="Gargeya S."/>
            <person name="Fitzgerald M."/>
            <person name="Haas B."/>
            <person name="Abouelleil A."/>
            <person name="Allen A.W."/>
            <person name="Alvarado L."/>
            <person name="Arachchi H.M."/>
            <person name="Berlin A.M."/>
            <person name="Chapman S.B."/>
            <person name="Gainer-Dewar J."/>
            <person name="Goldberg J."/>
            <person name="Griggs A."/>
            <person name="Gujja S."/>
            <person name="Hansen M."/>
            <person name="Howarth C."/>
            <person name="Imamovic A."/>
            <person name="Ireland A."/>
            <person name="Larimer J."/>
            <person name="McCowan C."/>
            <person name="Murphy C."/>
            <person name="Pearson M."/>
            <person name="Poon T.W."/>
            <person name="Priest M."/>
            <person name="Roberts A."/>
            <person name="Saif S."/>
            <person name="Shea T."/>
            <person name="Sisk P."/>
            <person name="Sykes S."/>
            <person name="Wortman J."/>
            <person name="Nusbaum C."/>
            <person name="Birren B."/>
        </authorList>
    </citation>
    <scope>NUCLEOTIDE SEQUENCE [LARGE SCALE GENOMIC DNA]</scope>
    <source>
        <strain evidence="3">B84634 / Timone 84634 / DSM 17679 / JCM 13223</strain>
    </source>
</reference>
<dbReference type="PANTHER" id="PTHR10030:SF37">
    <property type="entry name" value="ALPHA-L-FUCOSIDASE-RELATED"/>
    <property type="match status" value="1"/>
</dbReference>
<dbReference type="GO" id="GO:0006004">
    <property type="term" value="P:fucose metabolic process"/>
    <property type="evidence" value="ECO:0007669"/>
    <property type="project" value="TreeGrafter"/>
</dbReference>
<dbReference type="STRING" id="1121098.HMPREF1534_03661"/>
<name>U6R7T2_9BACT</name>
<dbReference type="SUPFAM" id="SSF51445">
    <property type="entry name" value="(Trans)glycosidases"/>
    <property type="match status" value="1"/>
</dbReference>
<gene>
    <name evidence="2" type="ORF">HMPREF1534_03661</name>
</gene>
<dbReference type="Proteomes" id="UP000017831">
    <property type="component" value="Unassembled WGS sequence"/>
</dbReference>
<feature type="domain" description="F5/8 type C" evidence="1">
    <location>
        <begin position="175"/>
        <end position="250"/>
    </location>
</feature>
<dbReference type="InterPro" id="IPR008979">
    <property type="entry name" value="Galactose-bd-like_sf"/>
</dbReference>
<evidence type="ECO:0000313" key="3">
    <source>
        <dbReference type="Proteomes" id="UP000017831"/>
    </source>
</evidence>
<proteinExistence type="predicted"/>
<sequence>MIWFDGGADDPRGDGPDVEPIVNKYQPDCLFYHNIDRADFRWGGSETGTVGYPCWSTFPAPCSHHKRIESQKDQIALLKQGDPEGKYWVPAMADSPLRGANGRHEWFWEPDDENNIYPLTTLMDMYEKSVGRNATLIIGLTPNPDGLLPAGDEQRLKEWGEEINRRFGTPLAETQGRKQRLTLNLNEKQPVNYCIIQEDIAKGERIRQYKIEAKVNGKWQTVCSGESVGHKRIAHFEPVETTALRLTVTQSVAVPEIRHFSAYNITFK</sequence>
<dbReference type="Gene3D" id="3.20.20.80">
    <property type="entry name" value="Glycosidases"/>
    <property type="match status" value="1"/>
</dbReference>
<dbReference type="Pfam" id="PF00754">
    <property type="entry name" value="F5_F8_type_C"/>
    <property type="match status" value="1"/>
</dbReference>
<dbReference type="PANTHER" id="PTHR10030">
    <property type="entry name" value="ALPHA-L-FUCOSIDASE"/>
    <property type="match status" value="1"/>
</dbReference>
<dbReference type="EMBL" id="AQHY01000040">
    <property type="protein sequence ID" value="EOA52235.1"/>
    <property type="molecule type" value="Genomic_DNA"/>
</dbReference>
<evidence type="ECO:0000313" key="2">
    <source>
        <dbReference type="EMBL" id="EOA52235.1"/>
    </source>
</evidence>
<dbReference type="InterPro" id="IPR000421">
    <property type="entry name" value="FA58C"/>
</dbReference>
<dbReference type="GO" id="GO:0005764">
    <property type="term" value="C:lysosome"/>
    <property type="evidence" value="ECO:0007669"/>
    <property type="project" value="TreeGrafter"/>
</dbReference>
<dbReference type="AlphaFoldDB" id="U6R7T2"/>
<dbReference type="SUPFAM" id="SSF49785">
    <property type="entry name" value="Galactose-binding domain-like"/>
    <property type="match status" value="1"/>
</dbReference>
<dbReference type="InterPro" id="IPR000933">
    <property type="entry name" value="Glyco_hydro_29"/>
</dbReference>
<dbReference type="eggNOG" id="COG3669">
    <property type="taxonomic scope" value="Bacteria"/>
</dbReference>
<dbReference type="HOGENOM" id="CLU_076226_0_0_10"/>
<keyword evidence="3" id="KW-1185">Reference proteome</keyword>
<dbReference type="GO" id="GO:0016139">
    <property type="term" value="P:glycoside catabolic process"/>
    <property type="evidence" value="ECO:0007669"/>
    <property type="project" value="TreeGrafter"/>
</dbReference>
<evidence type="ECO:0000259" key="1">
    <source>
        <dbReference type="Pfam" id="PF00754"/>
    </source>
</evidence>
<dbReference type="InterPro" id="IPR017853">
    <property type="entry name" value="GH"/>
</dbReference>
<dbReference type="PATRIC" id="fig|1121098.3.peg.3740"/>
<dbReference type="Gene3D" id="2.60.120.260">
    <property type="entry name" value="Galactose-binding domain-like"/>
    <property type="match status" value="1"/>
</dbReference>
<organism evidence="2 3">
    <name type="scientific">Phocaeicola massiliensis B84634 = Timone 84634 = DSM 17679 = JCM 13223</name>
    <dbReference type="NCBI Taxonomy" id="1121098"/>
    <lineage>
        <taxon>Bacteria</taxon>
        <taxon>Pseudomonadati</taxon>
        <taxon>Bacteroidota</taxon>
        <taxon>Bacteroidia</taxon>
        <taxon>Bacteroidales</taxon>
        <taxon>Bacteroidaceae</taxon>
        <taxon>Phocaeicola</taxon>
    </lineage>
</organism>
<accession>U6R7T2</accession>
<protein>
    <recommendedName>
        <fullName evidence="1">F5/8 type C domain-containing protein</fullName>
    </recommendedName>
</protein>
<dbReference type="GO" id="GO:0004560">
    <property type="term" value="F:alpha-L-fucosidase activity"/>
    <property type="evidence" value="ECO:0007669"/>
    <property type="project" value="InterPro"/>
</dbReference>